<gene>
    <name evidence="1" type="ORF">UFOPK1353_00743</name>
    <name evidence="2" type="ORF">UFOPK2292_00734</name>
</gene>
<dbReference type="SUPFAM" id="SSF52833">
    <property type="entry name" value="Thioredoxin-like"/>
    <property type="match status" value="1"/>
</dbReference>
<dbReference type="EMBL" id="CAEZSE010000114">
    <property type="protein sequence ID" value="CAB4537411.1"/>
    <property type="molecule type" value="Genomic_DNA"/>
</dbReference>
<dbReference type="AlphaFoldDB" id="A0A6J6BEJ6"/>
<protein>
    <submittedName>
        <fullName evidence="1">Unannotated protein</fullName>
    </submittedName>
</protein>
<proteinExistence type="predicted"/>
<dbReference type="InterPro" id="IPR036249">
    <property type="entry name" value="Thioredoxin-like_sf"/>
</dbReference>
<reference evidence="1" key="1">
    <citation type="submission" date="2020-05" db="EMBL/GenBank/DDBJ databases">
        <authorList>
            <person name="Chiriac C."/>
            <person name="Salcher M."/>
            <person name="Ghai R."/>
            <person name="Kavagutti S V."/>
        </authorList>
    </citation>
    <scope>NUCLEOTIDE SEQUENCE</scope>
</reference>
<organism evidence="1">
    <name type="scientific">freshwater metagenome</name>
    <dbReference type="NCBI Taxonomy" id="449393"/>
    <lineage>
        <taxon>unclassified sequences</taxon>
        <taxon>metagenomes</taxon>
        <taxon>ecological metagenomes</taxon>
    </lineage>
</organism>
<evidence type="ECO:0000313" key="2">
    <source>
        <dbReference type="EMBL" id="CAB4669637.1"/>
    </source>
</evidence>
<evidence type="ECO:0000313" key="1">
    <source>
        <dbReference type="EMBL" id="CAB4537411.1"/>
    </source>
</evidence>
<dbReference type="Gene3D" id="3.40.30.10">
    <property type="entry name" value="Glutaredoxin"/>
    <property type="match status" value="1"/>
</dbReference>
<dbReference type="EMBL" id="CAEZWU010000095">
    <property type="protein sequence ID" value="CAB4669637.1"/>
    <property type="molecule type" value="Genomic_DNA"/>
</dbReference>
<sequence>MALDADMKAVIEWATKEALTFPVLIDKFHIVADLYGFVNVPAAIWVDENNKIVRPADGTPGSDLFRSFSHVDSEVHHNLLRSWVHNNVLDLNDSQVRDFQLPPTQELQDARLHRRIAIALRERGGVGDEIGSRKHLARAEELAPFDWTIRRGNMPLVGVDPFGDEFFKFVDGWSRGGRPGYRLGTGRETKPETI</sequence>
<name>A0A6J6BEJ6_9ZZZZ</name>
<accession>A0A6J6BEJ6</accession>